<evidence type="ECO:0000256" key="1">
    <source>
        <dbReference type="SAM" id="SignalP"/>
    </source>
</evidence>
<reference evidence="2 3" key="1">
    <citation type="submission" date="2014-07" db="EMBL/GenBank/DDBJ databases">
        <title>Genome of Chryseobacterium soli DSM 19298.</title>
        <authorList>
            <person name="Stropko S.J."/>
            <person name="Pipes S.E."/>
            <person name="Newman J."/>
        </authorList>
    </citation>
    <scope>NUCLEOTIDE SEQUENCE [LARGE SCALE GENOMIC DNA]</scope>
    <source>
        <strain evidence="2 3">DSM 19298</strain>
    </source>
</reference>
<gene>
    <name evidence="2" type="ORF">IW15_20100</name>
</gene>
<dbReference type="eggNOG" id="ENOG5031260">
    <property type="taxonomic scope" value="Bacteria"/>
</dbReference>
<evidence type="ECO:0000313" key="2">
    <source>
        <dbReference type="EMBL" id="KFF10633.1"/>
    </source>
</evidence>
<evidence type="ECO:0000313" key="3">
    <source>
        <dbReference type="Proteomes" id="UP000028705"/>
    </source>
</evidence>
<feature type="signal peptide" evidence="1">
    <location>
        <begin position="1"/>
        <end position="19"/>
    </location>
</feature>
<dbReference type="Proteomes" id="UP000028705">
    <property type="component" value="Unassembled WGS sequence"/>
</dbReference>
<feature type="chain" id="PRO_5001802175" evidence="1">
    <location>
        <begin position="20"/>
        <end position="227"/>
    </location>
</feature>
<sequence length="227" mass="24354">MKTKAFLFLTITFISYSYAQVGINTTTPTNTLDVNGSTRIRGLSNTENKIVVANDLGVLGLITPEEIFSPKALLNTSTSSAEQRLTVYEGKCFVPTDNASSCTVSVNHYSSCAGFNRSVDTQIIVGQGINTGNGQFLGTWSARYIDNKGYIGGATAAEQVAPDFPRISYPSTNVANYLGSGSFNGQCNTDLVATVNQTTGDVKIESVKRSMFAHLVYLISVSRSRSL</sequence>
<keyword evidence="1" id="KW-0732">Signal</keyword>
<organism evidence="2 3">
    <name type="scientific">Chryseobacterium soli</name>
    <dbReference type="NCBI Taxonomy" id="445961"/>
    <lineage>
        <taxon>Bacteria</taxon>
        <taxon>Pseudomonadati</taxon>
        <taxon>Bacteroidota</taxon>
        <taxon>Flavobacteriia</taxon>
        <taxon>Flavobacteriales</taxon>
        <taxon>Weeksellaceae</taxon>
        <taxon>Chryseobacterium group</taxon>
        <taxon>Chryseobacterium</taxon>
    </lineage>
</organism>
<accession>A0A086A1R9</accession>
<comment type="caution">
    <text evidence="2">The sequence shown here is derived from an EMBL/GenBank/DDBJ whole genome shotgun (WGS) entry which is preliminary data.</text>
</comment>
<dbReference type="RefSeq" id="WP_034714713.1">
    <property type="nucleotide sequence ID" value="NZ_JPRH01000010.1"/>
</dbReference>
<dbReference type="AlphaFoldDB" id="A0A086A1R9"/>
<name>A0A086A1R9_9FLAO</name>
<dbReference type="STRING" id="445961.IW15_20100"/>
<keyword evidence="3" id="KW-1185">Reference proteome</keyword>
<dbReference type="OrthoDB" id="1238878at2"/>
<dbReference type="EMBL" id="JPRH01000010">
    <property type="protein sequence ID" value="KFF10633.1"/>
    <property type="molecule type" value="Genomic_DNA"/>
</dbReference>
<protein>
    <submittedName>
        <fullName evidence="2">Uncharacterized protein</fullName>
    </submittedName>
</protein>
<proteinExistence type="predicted"/>